<dbReference type="AlphaFoldDB" id="A0A380KN64"/>
<keyword evidence="6 7" id="KW-0472">Membrane</keyword>
<evidence type="ECO:0000256" key="3">
    <source>
        <dbReference type="ARBA" id="ARBA00022475"/>
    </source>
</evidence>
<evidence type="ECO:0000256" key="4">
    <source>
        <dbReference type="ARBA" id="ARBA00022692"/>
    </source>
</evidence>
<evidence type="ECO:0000256" key="2">
    <source>
        <dbReference type="ARBA" id="ARBA00022448"/>
    </source>
</evidence>
<evidence type="ECO:0000313" key="10">
    <source>
        <dbReference type="Proteomes" id="UP000255352"/>
    </source>
</evidence>
<dbReference type="GeneID" id="69903461"/>
<keyword evidence="3" id="KW-1003">Cell membrane</keyword>
<evidence type="ECO:0000256" key="5">
    <source>
        <dbReference type="ARBA" id="ARBA00022989"/>
    </source>
</evidence>
<feature type="transmembrane region" description="Helical" evidence="7">
    <location>
        <begin position="70"/>
        <end position="93"/>
    </location>
</feature>
<keyword evidence="2" id="KW-0813">Transport</keyword>
<dbReference type="Gene3D" id="1.10.1760.20">
    <property type="match status" value="1"/>
</dbReference>
<dbReference type="RefSeq" id="WP_006532671.1">
    <property type="nucleotide sequence ID" value="NZ_CABKNK020000001.1"/>
</dbReference>
<accession>A0A380KN64</accession>
<dbReference type="PANTHER" id="PTHR34229:SF1">
    <property type="entry name" value="METAL TRANSPORT PROTEIN HI_1621-RELATED"/>
    <property type="match status" value="1"/>
</dbReference>
<feature type="transmembrane region" description="Helical" evidence="7">
    <location>
        <begin position="182"/>
        <end position="211"/>
    </location>
</feature>
<gene>
    <name evidence="9" type="primary">ureM</name>
    <name evidence="9" type="ORF">NCTC13760_01394</name>
</gene>
<proteinExistence type="predicted"/>
<dbReference type="GO" id="GO:0000041">
    <property type="term" value="P:transition metal ion transport"/>
    <property type="evidence" value="ECO:0007669"/>
    <property type="project" value="InterPro"/>
</dbReference>
<evidence type="ECO:0000256" key="6">
    <source>
        <dbReference type="ARBA" id="ARBA00023136"/>
    </source>
</evidence>
<reference evidence="9 10" key="1">
    <citation type="submission" date="2018-06" db="EMBL/GenBank/DDBJ databases">
        <authorList>
            <consortium name="Pathogen Informatics"/>
            <person name="Doyle S."/>
        </authorList>
    </citation>
    <scope>NUCLEOTIDE SEQUENCE [LARGE SCALE GENOMIC DNA]</scope>
    <source>
        <strain evidence="9 10">NCTC13760</strain>
    </source>
</reference>
<organism evidence="9 10">
    <name type="scientific">Streptococcus infantarius</name>
    <dbReference type="NCBI Taxonomy" id="102684"/>
    <lineage>
        <taxon>Bacteria</taxon>
        <taxon>Bacillati</taxon>
        <taxon>Bacillota</taxon>
        <taxon>Bacilli</taxon>
        <taxon>Lactobacillales</taxon>
        <taxon>Streptococcaceae</taxon>
        <taxon>Streptococcus</taxon>
    </lineage>
</organism>
<feature type="transmembrane region" description="Helical" evidence="7">
    <location>
        <begin position="41"/>
        <end position="58"/>
    </location>
</feature>
<feature type="transmembrane region" description="Helical" evidence="7">
    <location>
        <begin position="232"/>
        <end position="252"/>
    </location>
</feature>
<keyword evidence="5 7" id="KW-1133">Transmembrane helix</keyword>
<evidence type="ECO:0000313" key="9">
    <source>
        <dbReference type="EMBL" id="SUN68696.1"/>
    </source>
</evidence>
<comment type="subcellular location">
    <subcellularLocation>
        <location evidence="1">Cell membrane</location>
        <topology evidence="1">Multi-pass membrane protein</topology>
    </subcellularLocation>
</comment>
<feature type="domain" description="PDGLE" evidence="8">
    <location>
        <begin position="235"/>
        <end position="324"/>
    </location>
</feature>
<evidence type="ECO:0000256" key="7">
    <source>
        <dbReference type="SAM" id="Phobius"/>
    </source>
</evidence>
<feature type="transmembrane region" description="Helical" evidence="7">
    <location>
        <begin position="303"/>
        <end position="325"/>
    </location>
</feature>
<feature type="transmembrane region" description="Helical" evidence="7">
    <location>
        <begin position="105"/>
        <end position="127"/>
    </location>
</feature>
<dbReference type="NCBIfam" id="NF008873">
    <property type="entry name" value="PRK11909.1"/>
    <property type="match status" value="1"/>
</dbReference>
<dbReference type="InterPro" id="IPR025937">
    <property type="entry name" value="PDGLE_dom"/>
</dbReference>
<name>A0A380KN64_9STRE</name>
<evidence type="ECO:0000259" key="8">
    <source>
        <dbReference type="Pfam" id="PF13190"/>
    </source>
</evidence>
<evidence type="ECO:0000256" key="1">
    <source>
        <dbReference type="ARBA" id="ARBA00004651"/>
    </source>
</evidence>
<keyword evidence="4 7" id="KW-0812">Transmembrane</keyword>
<dbReference type="InterPro" id="IPR002751">
    <property type="entry name" value="CbiM/NikMN"/>
</dbReference>
<dbReference type="Proteomes" id="UP000255352">
    <property type="component" value="Unassembled WGS sequence"/>
</dbReference>
<dbReference type="EMBL" id="UHFP01000001">
    <property type="protein sequence ID" value="SUN68696.1"/>
    <property type="molecule type" value="Genomic_DNA"/>
</dbReference>
<dbReference type="Pfam" id="PF01891">
    <property type="entry name" value="CbiM"/>
    <property type="match status" value="1"/>
</dbReference>
<feature type="transmembrane region" description="Helical" evidence="7">
    <location>
        <begin position="7"/>
        <end position="25"/>
    </location>
</feature>
<dbReference type="NCBIfam" id="NF005598">
    <property type="entry name" value="PRK07331.1"/>
    <property type="match status" value="1"/>
</dbReference>
<sequence length="331" mass="35823">MHIPENYLSPATCAAMGAIMLPVWYRAVKQVEIKVKEDKEIVPMLGITTSLSFLIMMFNLPAPGGTTAHAVGAVLIAILMDPWTATLSISVALSMQAFLFGDGGILALAANCFTMAFLMPFTGYGIYKLITYKGKHQALGAFLGGYLGINVAALAVAVLLGIQPLLFKDSNGNPLYNPYPLAVTVSAMGLTHLLIGFVEGFFTMGVCQFVHKLQEGEMKSALSNKSRKDSKISYLLILIAAMISLTPLGLLATGDAFAEWDLKSLVENLSQYHLHQAAPAGMAKGWSFSALLSDYRISGLPEVIGYILCALSAVLIFFIIYRIIFHRKMVK</sequence>
<protein>
    <submittedName>
        <fullName evidence="9">Nickel permease</fullName>
    </submittedName>
</protein>
<dbReference type="Pfam" id="PF13190">
    <property type="entry name" value="PDGLE"/>
    <property type="match status" value="1"/>
</dbReference>
<dbReference type="GO" id="GO:0005886">
    <property type="term" value="C:plasma membrane"/>
    <property type="evidence" value="ECO:0007669"/>
    <property type="project" value="UniProtKB-SubCell"/>
</dbReference>
<dbReference type="PANTHER" id="PTHR34229">
    <property type="entry name" value="METAL TRANSPORT PROTEIN HI_1621-RELATED"/>
    <property type="match status" value="1"/>
</dbReference>
<feature type="transmembrane region" description="Helical" evidence="7">
    <location>
        <begin position="139"/>
        <end position="162"/>
    </location>
</feature>